<keyword evidence="8" id="KW-0413">Isomerase</keyword>
<dbReference type="Pfam" id="PF08534">
    <property type="entry name" value="Redoxin"/>
    <property type="match status" value="1"/>
</dbReference>
<keyword evidence="6" id="KW-0732">Signal</keyword>
<dbReference type="PANTHER" id="PTHR42852">
    <property type="entry name" value="THIOL:DISULFIDE INTERCHANGE PROTEIN DSBE"/>
    <property type="match status" value="1"/>
</dbReference>
<evidence type="ECO:0000256" key="5">
    <source>
        <dbReference type="ARBA" id="ARBA00023284"/>
    </source>
</evidence>
<evidence type="ECO:0000256" key="1">
    <source>
        <dbReference type="ARBA" id="ARBA00004196"/>
    </source>
</evidence>
<keyword evidence="3" id="KW-0735">Signal-anchor</keyword>
<evidence type="ECO:0000256" key="6">
    <source>
        <dbReference type="SAM" id="SignalP"/>
    </source>
</evidence>
<dbReference type="InterPro" id="IPR050553">
    <property type="entry name" value="Thioredoxin_ResA/DsbE_sf"/>
</dbReference>
<organism evidence="8 9">
    <name type="scientific">Flexivirga oryzae</name>
    <dbReference type="NCBI Taxonomy" id="1794944"/>
    <lineage>
        <taxon>Bacteria</taxon>
        <taxon>Bacillati</taxon>
        <taxon>Actinomycetota</taxon>
        <taxon>Actinomycetes</taxon>
        <taxon>Micrococcales</taxon>
        <taxon>Dermacoccaceae</taxon>
        <taxon>Flexivirga</taxon>
    </lineage>
</organism>
<evidence type="ECO:0000256" key="2">
    <source>
        <dbReference type="ARBA" id="ARBA00022748"/>
    </source>
</evidence>
<keyword evidence="5" id="KW-0676">Redox-active center</keyword>
<dbReference type="GO" id="GO:0016853">
    <property type="term" value="F:isomerase activity"/>
    <property type="evidence" value="ECO:0007669"/>
    <property type="project" value="UniProtKB-KW"/>
</dbReference>
<dbReference type="Gene3D" id="3.40.30.10">
    <property type="entry name" value="Glutaredoxin"/>
    <property type="match status" value="1"/>
</dbReference>
<dbReference type="CDD" id="cd02966">
    <property type="entry name" value="TlpA_like_family"/>
    <property type="match status" value="1"/>
</dbReference>
<dbReference type="InterPro" id="IPR013740">
    <property type="entry name" value="Redoxin"/>
</dbReference>
<evidence type="ECO:0000313" key="8">
    <source>
        <dbReference type="EMBL" id="MBB2892049.1"/>
    </source>
</evidence>
<dbReference type="InterPro" id="IPR013766">
    <property type="entry name" value="Thioredoxin_domain"/>
</dbReference>
<dbReference type="AlphaFoldDB" id="A0A839N5L0"/>
<keyword evidence="4" id="KW-1015">Disulfide bond</keyword>
<dbReference type="GO" id="GO:0030313">
    <property type="term" value="C:cell envelope"/>
    <property type="evidence" value="ECO:0007669"/>
    <property type="project" value="UniProtKB-SubCell"/>
</dbReference>
<dbReference type="SUPFAM" id="SSF52833">
    <property type="entry name" value="Thioredoxin-like"/>
    <property type="match status" value="1"/>
</dbReference>
<comment type="subcellular location">
    <subcellularLocation>
        <location evidence="1">Cell envelope</location>
    </subcellularLocation>
</comment>
<evidence type="ECO:0000256" key="4">
    <source>
        <dbReference type="ARBA" id="ARBA00023157"/>
    </source>
</evidence>
<dbReference type="RefSeq" id="WP_343065810.1">
    <property type="nucleotide sequence ID" value="NZ_JACHVQ010000001.1"/>
</dbReference>
<dbReference type="InterPro" id="IPR036249">
    <property type="entry name" value="Thioredoxin-like_sf"/>
</dbReference>
<dbReference type="InterPro" id="IPR006311">
    <property type="entry name" value="TAT_signal"/>
</dbReference>
<accession>A0A839N5L0</accession>
<dbReference type="EMBL" id="JACHVQ010000001">
    <property type="protein sequence ID" value="MBB2892049.1"/>
    <property type="molecule type" value="Genomic_DNA"/>
</dbReference>
<evidence type="ECO:0000256" key="3">
    <source>
        <dbReference type="ARBA" id="ARBA00022968"/>
    </source>
</evidence>
<gene>
    <name evidence="8" type="ORF">FHU39_002033</name>
</gene>
<sequence>MNRPDVLRRHMLLAVLGLAGTGALAGCGATNPDSVAAQAQSGDQKGYVAGDGTVAQIAPGDRGKPLRLAGATIDGGRWSLAGRTGGVVVNVWGSWCPPCIQETPDLKKAYTRLRAARPGVSFVGVDSKESPASAQSFVVKNRIPYPSLAYEGGKSLLALHGMAPATPTTLVLDQQGRIAARVLGPVDATTLVGLVQDVIPSTPAVGTR</sequence>
<reference evidence="8 9" key="1">
    <citation type="submission" date="2020-08" db="EMBL/GenBank/DDBJ databases">
        <title>Sequencing the genomes of 1000 actinobacteria strains.</title>
        <authorList>
            <person name="Klenk H.-P."/>
        </authorList>
    </citation>
    <scope>NUCLEOTIDE SEQUENCE [LARGE SCALE GENOMIC DNA]</scope>
    <source>
        <strain evidence="8 9">DSM 105369</strain>
    </source>
</reference>
<evidence type="ECO:0000313" key="9">
    <source>
        <dbReference type="Proteomes" id="UP000559182"/>
    </source>
</evidence>
<evidence type="ECO:0000259" key="7">
    <source>
        <dbReference type="PROSITE" id="PS51352"/>
    </source>
</evidence>
<dbReference type="PANTHER" id="PTHR42852:SF6">
    <property type="entry name" value="THIOL:DISULFIDE INTERCHANGE PROTEIN DSBE"/>
    <property type="match status" value="1"/>
</dbReference>
<dbReference type="PROSITE" id="PS51257">
    <property type="entry name" value="PROKAR_LIPOPROTEIN"/>
    <property type="match status" value="1"/>
</dbReference>
<protein>
    <submittedName>
        <fullName evidence="8">Thiol-disulfide isomerase/thioredoxin</fullName>
    </submittedName>
</protein>
<feature type="chain" id="PRO_5032936524" evidence="6">
    <location>
        <begin position="26"/>
        <end position="208"/>
    </location>
</feature>
<keyword evidence="3" id="KW-0812">Transmembrane</keyword>
<keyword evidence="9" id="KW-1185">Reference proteome</keyword>
<comment type="caution">
    <text evidence="8">The sequence shown here is derived from an EMBL/GenBank/DDBJ whole genome shotgun (WGS) entry which is preliminary data.</text>
</comment>
<dbReference type="GO" id="GO:0017004">
    <property type="term" value="P:cytochrome complex assembly"/>
    <property type="evidence" value="ECO:0007669"/>
    <property type="project" value="UniProtKB-KW"/>
</dbReference>
<keyword evidence="2" id="KW-0201">Cytochrome c-type biogenesis</keyword>
<feature type="signal peptide" evidence="6">
    <location>
        <begin position="1"/>
        <end position="25"/>
    </location>
</feature>
<proteinExistence type="predicted"/>
<dbReference type="GO" id="GO:0016491">
    <property type="term" value="F:oxidoreductase activity"/>
    <property type="evidence" value="ECO:0007669"/>
    <property type="project" value="InterPro"/>
</dbReference>
<dbReference type="PROSITE" id="PS51318">
    <property type="entry name" value="TAT"/>
    <property type="match status" value="1"/>
</dbReference>
<dbReference type="PROSITE" id="PS51352">
    <property type="entry name" value="THIOREDOXIN_2"/>
    <property type="match status" value="1"/>
</dbReference>
<feature type="domain" description="Thioredoxin" evidence="7">
    <location>
        <begin position="57"/>
        <end position="200"/>
    </location>
</feature>
<name>A0A839N5L0_9MICO</name>
<dbReference type="Proteomes" id="UP000559182">
    <property type="component" value="Unassembled WGS sequence"/>
</dbReference>